<reference evidence="1 2" key="1">
    <citation type="submission" date="2015-01" db="EMBL/GenBank/DDBJ databases">
        <title>The Genome Sequence of Ochroconis gallopava CBS43764.</title>
        <authorList>
            <consortium name="The Broad Institute Genomics Platform"/>
            <person name="Cuomo C."/>
            <person name="de Hoog S."/>
            <person name="Gorbushina A."/>
            <person name="Stielow B."/>
            <person name="Teixiera M."/>
            <person name="Abouelleil A."/>
            <person name="Chapman S.B."/>
            <person name="Priest M."/>
            <person name="Young S.K."/>
            <person name="Wortman J."/>
            <person name="Nusbaum C."/>
            <person name="Birren B."/>
        </authorList>
    </citation>
    <scope>NUCLEOTIDE SEQUENCE [LARGE SCALE GENOMIC DNA]</scope>
    <source>
        <strain evidence="1 2">CBS 43764</strain>
    </source>
</reference>
<dbReference type="RefSeq" id="XP_016213315.1">
    <property type="nucleotide sequence ID" value="XM_016358696.1"/>
</dbReference>
<gene>
    <name evidence="1" type="ORF">PV09_05216</name>
</gene>
<dbReference type="HOGENOM" id="CLU_2238689_0_0_1"/>
<name>A0A0D1XM10_9PEZI</name>
<accession>A0A0D1XM10</accession>
<dbReference type="EMBL" id="KN847544">
    <property type="protein sequence ID" value="KIW03446.1"/>
    <property type="molecule type" value="Genomic_DNA"/>
</dbReference>
<proteinExistence type="predicted"/>
<evidence type="ECO:0000313" key="2">
    <source>
        <dbReference type="Proteomes" id="UP000053259"/>
    </source>
</evidence>
<keyword evidence="2" id="KW-1185">Reference proteome</keyword>
<dbReference type="VEuPathDB" id="FungiDB:PV09_05216"/>
<dbReference type="InParanoid" id="A0A0D1XM10"/>
<dbReference type="GeneID" id="27313189"/>
<dbReference type="AlphaFoldDB" id="A0A0D1XM10"/>
<organism evidence="1 2">
    <name type="scientific">Verruconis gallopava</name>
    <dbReference type="NCBI Taxonomy" id="253628"/>
    <lineage>
        <taxon>Eukaryota</taxon>
        <taxon>Fungi</taxon>
        <taxon>Dikarya</taxon>
        <taxon>Ascomycota</taxon>
        <taxon>Pezizomycotina</taxon>
        <taxon>Dothideomycetes</taxon>
        <taxon>Pleosporomycetidae</taxon>
        <taxon>Venturiales</taxon>
        <taxon>Sympoventuriaceae</taxon>
        <taxon>Verruconis</taxon>
    </lineage>
</organism>
<evidence type="ECO:0000313" key="1">
    <source>
        <dbReference type="EMBL" id="KIW03446.1"/>
    </source>
</evidence>
<dbReference type="Proteomes" id="UP000053259">
    <property type="component" value="Unassembled WGS sequence"/>
</dbReference>
<protein>
    <submittedName>
        <fullName evidence="1">Uncharacterized protein</fullName>
    </submittedName>
</protein>
<sequence length="105" mass="11627">MEVQLDHLRITTLLHISRSLFHDSIRDGVAAGGLLPTLMSPPNMDWVSKADIVQFGYGLHQCYVRAVRRCLQIHLSVSYSSGSSCTASQRGSATFSWSTACIPMW</sequence>